<dbReference type="InterPro" id="IPR038165">
    <property type="entry name" value="FlgT_C_sf"/>
</dbReference>
<evidence type="ECO:0000256" key="1">
    <source>
        <dbReference type="SAM" id="SignalP"/>
    </source>
</evidence>
<keyword evidence="6" id="KW-1185">Reference proteome</keyword>
<evidence type="ECO:0000259" key="3">
    <source>
        <dbReference type="Pfam" id="PF16539"/>
    </source>
</evidence>
<dbReference type="AlphaFoldDB" id="A0A379YID6"/>
<organism evidence="5 6">
    <name type="scientific">Shewanella algae</name>
    <dbReference type="NCBI Taxonomy" id="38313"/>
    <lineage>
        <taxon>Bacteria</taxon>
        <taxon>Pseudomonadati</taxon>
        <taxon>Pseudomonadota</taxon>
        <taxon>Gammaproteobacteria</taxon>
        <taxon>Alteromonadales</taxon>
        <taxon>Shewanellaceae</taxon>
        <taxon>Shewanella</taxon>
    </lineage>
</organism>
<dbReference type="RefSeq" id="WP_115388944.1">
    <property type="nucleotide sequence ID" value="NZ_JADZHA010000057.1"/>
</dbReference>
<gene>
    <name evidence="5" type="ORF">NCTC10738_00083</name>
</gene>
<dbReference type="InterPro" id="IPR038180">
    <property type="entry name" value="FlgT_N_sf"/>
</dbReference>
<feature type="chain" id="PRO_5016606684" description="Flagellar biosynthesis protein FlgT" evidence="1">
    <location>
        <begin position="21"/>
        <end position="385"/>
    </location>
</feature>
<dbReference type="Pfam" id="PF16548">
    <property type="entry name" value="FlgT_N"/>
    <property type="match status" value="1"/>
</dbReference>
<dbReference type="InterPro" id="IPR032370">
    <property type="entry name" value="FlgT_N"/>
</dbReference>
<reference evidence="5 6" key="1">
    <citation type="submission" date="2018-06" db="EMBL/GenBank/DDBJ databases">
        <authorList>
            <consortium name="Pathogen Informatics"/>
            <person name="Doyle S."/>
        </authorList>
    </citation>
    <scope>NUCLEOTIDE SEQUENCE [LARGE SCALE GENOMIC DNA]</scope>
    <source>
        <strain evidence="5 6">NCTC10738</strain>
    </source>
</reference>
<dbReference type="EMBL" id="UGYO01000001">
    <property type="protein sequence ID" value="SUI45568.1"/>
    <property type="molecule type" value="Genomic_DNA"/>
</dbReference>
<dbReference type="InterPro" id="IPR032386">
    <property type="entry name" value="FlgT_M"/>
</dbReference>
<sequence>MRLRPLLLLPLLGISLNAMAEWTEARGEAKIVNGNLTQAREAAMDNAINMALLSRGGSFQSTQSVSQGRLTQNDFSLSSQAQISSVELVSEMRQGDKLKVVMRLDILDGPDNKCQNSAIKAAILVPQASIKDRSQLRYGQLENFQRSLSERIAATLDKQSSTSFAHLHAKERLDIKEELINIRGYRLPTWISEITDSQYLLLPQIIDISTEPAESGFMGLWDSEPQRLFQLQLSLYHGISGEQIWYQNYSISAPWEFAKNESVAPNSDRFWRASYGQAIDKVLANASKDIDMALACRPLLAQIVVRQQDRVILNLGRRNGIRVGDQFQIVLQQNLPDRMNQMRAVAGETRAKITIDQVTEESATAVLSGENAALNIQVNDIAIKI</sequence>
<accession>A0A379YID6</accession>
<dbReference type="Gene3D" id="3.30.1660.40">
    <property type="entry name" value="FlgT, N-terminal domain"/>
    <property type="match status" value="1"/>
</dbReference>
<feature type="domain" description="Flagellar assembly protein T middle" evidence="3">
    <location>
        <begin position="113"/>
        <end position="263"/>
    </location>
</feature>
<feature type="signal peptide" evidence="1">
    <location>
        <begin position="1"/>
        <end position="20"/>
    </location>
</feature>
<evidence type="ECO:0000313" key="6">
    <source>
        <dbReference type="Proteomes" id="UP000254069"/>
    </source>
</evidence>
<dbReference type="Pfam" id="PF16539">
    <property type="entry name" value="FlgT_M"/>
    <property type="match status" value="1"/>
</dbReference>
<keyword evidence="1" id="KW-0732">Signal</keyword>
<evidence type="ECO:0008006" key="7">
    <source>
        <dbReference type="Google" id="ProtNLM"/>
    </source>
</evidence>
<proteinExistence type="predicted"/>
<protein>
    <recommendedName>
        <fullName evidence="7">Flagellar biosynthesis protein FlgT</fullName>
    </recommendedName>
</protein>
<dbReference type="Pfam" id="PF16538">
    <property type="entry name" value="FlgT_C"/>
    <property type="match status" value="1"/>
</dbReference>
<dbReference type="Gene3D" id="3.40.50.10610">
    <property type="entry name" value="ABC-type transport auxiliary lipoprotein component"/>
    <property type="match status" value="1"/>
</dbReference>
<dbReference type="Gene3D" id="2.40.10.410">
    <property type="entry name" value="FlgT, C-terminal domain"/>
    <property type="match status" value="1"/>
</dbReference>
<dbReference type="Proteomes" id="UP000254069">
    <property type="component" value="Unassembled WGS sequence"/>
</dbReference>
<dbReference type="InterPro" id="IPR032388">
    <property type="entry name" value="FlgT_C"/>
</dbReference>
<feature type="domain" description="Flagellar assembly protein T C-terminal" evidence="2">
    <location>
        <begin position="309"/>
        <end position="384"/>
    </location>
</feature>
<evidence type="ECO:0000259" key="2">
    <source>
        <dbReference type="Pfam" id="PF16538"/>
    </source>
</evidence>
<name>A0A379YID6_9GAMM</name>
<evidence type="ECO:0000259" key="4">
    <source>
        <dbReference type="Pfam" id="PF16548"/>
    </source>
</evidence>
<feature type="domain" description="Flagellar assembly protein T N-terminal" evidence="4">
    <location>
        <begin position="21"/>
        <end position="107"/>
    </location>
</feature>
<evidence type="ECO:0000313" key="5">
    <source>
        <dbReference type="EMBL" id="SUI45568.1"/>
    </source>
</evidence>